<dbReference type="EMBL" id="JAPDFW010000059">
    <property type="protein sequence ID" value="KAJ5076928.1"/>
    <property type="molecule type" value="Genomic_DNA"/>
</dbReference>
<dbReference type="AlphaFoldDB" id="A0A9Q0LT13"/>
<evidence type="ECO:0000313" key="3">
    <source>
        <dbReference type="Proteomes" id="UP001149090"/>
    </source>
</evidence>
<sequence length="206" mass="23298">MGVKIKNCILFIFPIAAAILSIFLLNWRFGTAKAETLIGEKTDVDVYLGSFQMKTSGKVNDSNEDETYKLSDMKDNANVTSTFSGDWDKLYKNGYYITIGFAIGIILSILCILIKAFMKFLGWVPAVIYTLGILLYYFKNPNVDDMLFNSPDAFWPLYNNGTLSDAKIMSLSYSFGLAICAAVLSLIFWIIALKFLKKDKEKRELY</sequence>
<accession>A0A9Q0LT13</accession>
<keyword evidence="1" id="KW-0812">Transmembrane</keyword>
<evidence type="ECO:0000256" key="1">
    <source>
        <dbReference type="SAM" id="Phobius"/>
    </source>
</evidence>
<name>A0A9Q0LT13_ANAIG</name>
<feature type="transmembrane region" description="Helical" evidence="1">
    <location>
        <begin position="94"/>
        <end position="113"/>
    </location>
</feature>
<evidence type="ECO:0000313" key="2">
    <source>
        <dbReference type="EMBL" id="KAJ5076928.1"/>
    </source>
</evidence>
<keyword evidence="1" id="KW-1133">Transmembrane helix</keyword>
<proteinExistence type="predicted"/>
<dbReference type="Proteomes" id="UP001149090">
    <property type="component" value="Unassembled WGS sequence"/>
</dbReference>
<feature type="transmembrane region" description="Helical" evidence="1">
    <location>
        <begin position="7"/>
        <end position="27"/>
    </location>
</feature>
<reference evidence="2" key="1">
    <citation type="submission" date="2022-10" db="EMBL/GenBank/DDBJ databases">
        <title>Novel sulphate-reducing endosymbionts in the free-living metamonad Anaeramoeba.</title>
        <authorList>
            <person name="Jerlstrom-Hultqvist J."/>
            <person name="Cepicka I."/>
            <person name="Gallot-Lavallee L."/>
            <person name="Salas-Leiva D."/>
            <person name="Curtis B.A."/>
            <person name="Zahonova K."/>
            <person name="Pipaliya S."/>
            <person name="Dacks J."/>
            <person name="Roger A.J."/>
        </authorList>
    </citation>
    <scope>NUCLEOTIDE SEQUENCE</scope>
    <source>
        <strain evidence="2">BMAN</strain>
    </source>
</reference>
<organism evidence="2 3">
    <name type="scientific">Anaeramoeba ignava</name>
    <name type="common">Anaerobic marine amoeba</name>
    <dbReference type="NCBI Taxonomy" id="1746090"/>
    <lineage>
        <taxon>Eukaryota</taxon>
        <taxon>Metamonada</taxon>
        <taxon>Anaeramoebidae</taxon>
        <taxon>Anaeramoeba</taxon>
    </lineage>
</organism>
<feature type="transmembrane region" description="Helical" evidence="1">
    <location>
        <begin position="173"/>
        <end position="196"/>
    </location>
</feature>
<gene>
    <name evidence="2" type="ORF">M0811_00248</name>
</gene>
<comment type="caution">
    <text evidence="2">The sequence shown here is derived from an EMBL/GenBank/DDBJ whole genome shotgun (WGS) entry which is preliminary data.</text>
</comment>
<keyword evidence="1" id="KW-0472">Membrane</keyword>
<protein>
    <submittedName>
        <fullName evidence="2">Claudin-like in caenorhabditis</fullName>
    </submittedName>
</protein>
<feature type="transmembrane region" description="Helical" evidence="1">
    <location>
        <begin position="120"/>
        <end position="138"/>
    </location>
</feature>
<keyword evidence="3" id="KW-1185">Reference proteome</keyword>